<name>A0A915IBV7_ROMCU</name>
<keyword evidence="4" id="KW-0255">Endonuclease</keyword>
<evidence type="ECO:0000313" key="11">
    <source>
        <dbReference type="Proteomes" id="UP000887565"/>
    </source>
</evidence>
<evidence type="ECO:0000313" key="12">
    <source>
        <dbReference type="WBParaSite" id="nRc.2.0.1.t11372-RA"/>
    </source>
</evidence>
<dbReference type="GO" id="GO:0006508">
    <property type="term" value="P:proteolysis"/>
    <property type="evidence" value="ECO:0007669"/>
    <property type="project" value="InterPro"/>
</dbReference>
<sequence>MIATTKNENPANAWRKLYPVMGNKALAINLNPERHTPITSTDPPAETALPSCNPQVFHATPTNPAPTTRKIASGSNGRTLNKQLGKSSTVQPMPPTHNKPIFESIPMISVANGTGEPVLEHHPREVQTTPVVREIIFMKLEANKAHALIDTGAQCSILSSGLVKRAFDKQSLQLPICGKIKVADGTVVKAYGPVVVNTESRFSEHVIKCVILDDDRNDQCIIGTDFLAHLDIHAILNFKENYIEIQDVKLSLKVIASVHLQTQLFLNAANDNILEEIPEEERAEQPIQQTQPSPHQPPQGRLEVTELAEPIILVAQVWTSISPHCQQWVNSTIFPTTMATIPDIIVQPLATNNVAAELPIETAIVNVKNSHCQLLFINNTPNSIKRRLNQLIAMAKHTLGHTEPSINCQVATAAADPHLTNHQPADLNKLFPCHTAQQKLEFALNKMTEKTYGLLLKDAQYMATEEHHAAFKGIKTALTSSPFLRYPVYIIQTDANTTAIGAILYQEKGNDQWVIAYNSCVLTDAETRYIKIFTLLVQSRRRPNSTRYTPSSSLAMTKKTISQPTLPDSMPLIANYAPPPAEAITIASHYHVVQAQAPNPYITATVASLQNPNISKRPPIFFTEDGLLYRQIKDIKQ</sequence>
<evidence type="ECO:0000256" key="2">
    <source>
        <dbReference type="ARBA" id="ARBA00022695"/>
    </source>
</evidence>
<dbReference type="CDD" id="cd00303">
    <property type="entry name" value="retropepsin_like"/>
    <property type="match status" value="1"/>
</dbReference>
<dbReference type="GO" id="GO:0015074">
    <property type="term" value="P:DNA integration"/>
    <property type="evidence" value="ECO:0007669"/>
    <property type="project" value="UniProtKB-KW"/>
</dbReference>
<evidence type="ECO:0000259" key="10">
    <source>
        <dbReference type="Pfam" id="PF17919"/>
    </source>
</evidence>
<dbReference type="SUPFAM" id="SSF56672">
    <property type="entry name" value="DNA/RNA polymerases"/>
    <property type="match status" value="1"/>
</dbReference>
<feature type="region of interest" description="Disordered" evidence="9">
    <location>
        <begin position="281"/>
        <end position="300"/>
    </location>
</feature>
<dbReference type="WBParaSite" id="nRc.2.0.1.t11372-RA">
    <property type="protein sequence ID" value="nRc.2.0.1.t11372-RA"/>
    <property type="gene ID" value="nRc.2.0.1.g11372"/>
</dbReference>
<dbReference type="InterPro" id="IPR041577">
    <property type="entry name" value="RT_RNaseH_2"/>
</dbReference>
<keyword evidence="6" id="KW-0694">RNA-binding</keyword>
<dbReference type="Pfam" id="PF13650">
    <property type="entry name" value="Asp_protease_2"/>
    <property type="match status" value="1"/>
</dbReference>
<evidence type="ECO:0000256" key="6">
    <source>
        <dbReference type="ARBA" id="ARBA00022884"/>
    </source>
</evidence>
<reference evidence="12" key="1">
    <citation type="submission" date="2022-11" db="UniProtKB">
        <authorList>
            <consortium name="WormBaseParasite"/>
        </authorList>
    </citation>
    <scope>IDENTIFICATION</scope>
</reference>
<evidence type="ECO:0000256" key="7">
    <source>
        <dbReference type="ARBA" id="ARBA00022908"/>
    </source>
</evidence>
<evidence type="ECO:0000256" key="4">
    <source>
        <dbReference type="ARBA" id="ARBA00022759"/>
    </source>
</evidence>
<dbReference type="PANTHER" id="PTHR37984:SF5">
    <property type="entry name" value="PROTEIN NYNRIN-LIKE"/>
    <property type="match status" value="1"/>
</dbReference>
<keyword evidence="7" id="KW-0229">DNA integration</keyword>
<dbReference type="InterPro" id="IPR001969">
    <property type="entry name" value="Aspartic_peptidase_AS"/>
</dbReference>
<dbReference type="GO" id="GO:0016779">
    <property type="term" value="F:nucleotidyltransferase activity"/>
    <property type="evidence" value="ECO:0007669"/>
    <property type="project" value="UniProtKB-KW"/>
</dbReference>
<evidence type="ECO:0000256" key="3">
    <source>
        <dbReference type="ARBA" id="ARBA00022722"/>
    </source>
</evidence>
<dbReference type="PROSITE" id="PS00141">
    <property type="entry name" value="ASP_PROTEASE"/>
    <property type="match status" value="1"/>
</dbReference>
<dbReference type="AlphaFoldDB" id="A0A915IBV7"/>
<keyword evidence="3" id="KW-0540">Nuclease</keyword>
<dbReference type="PANTHER" id="PTHR37984">
    <property type="entry name" value="PROTEIN CBG26694"/>
    <property type="match status" value="1"/>
</dbReference>
<evidence type="ECO:0000256" key="8">
    <source>
        <dbReference type="ARBA" id="ARBA00023268"/>
    </source>
</evidence>
<dbReference type="Proteomes" id="UP000887565">
    <property type="component" value="Unplaced"/>
</dbReference>
<dbReference type="SUPFAM" id="SSF50630">
    <property type="entry name" value="Acid proteases"/>
    <property type="match status" value="1"/>
</dbReference>
<keyword evidence="11" id="KW-1185">Reference proteome</keyword>
<evidence type="ECO:0000256" key="5">
    <source>
        <dbReference type="ARBA" id="ARBA00022842"/>
    </source>
</evidence>
<feature type="domain" description="Reverse transcriptase/retrotransposon-derived protein RNase H-like" evidence="10">
    <location>
        <begin position="464"/>
        <end position="530"/>
    </location>
</feature>
<proteinExistence type="predicted"/>
<keyword evidence="5" id="KW-0460">Magnesium</keyword>
<dbReference type="Pfam" id="PF17919">
    <property type="entry name" value="RT_RNaseH_2"/>
    <property type="match status" value="1"/>
</dbReference>
<evidence type="ECO:0000256" key="9">
    <source>
        <dbReference type="SAM" id="MobiDB-lite"/>
    </source>
</evidence>
<keyword evidence="1" id="KW-0808">Transferase</keyword>
<keyword evidence="2" id="KW-0548">Nucleotidyltransferase</keyword>
<accession>A0A915IBV7</accession>
<dbReference type="InterPro" id="IPR043502">
    <property type="entry name" value="DNA/RNA_pol_sf"/>
</dbReference>
<dbReference type="GO" id="GO:0004190">
    <property type="term" value="F:aspartic-type endopeptidase activity"/>
    <property type="evidence" value="ECO:0007669"/>
    <property type="project" value="InterPro"/>
</dbReference>
<keyword evidence="8" id="KW-0511">Multifunctional enzyme</keyword>
<feature type="region of interest" description="Disordered" evidence="9">
    <location>
        <begin position="59"/>
        <end position="78"/>
    </location>
</feature>
<organism evidence="11 12">
    <name type="scientific">Romanomermis culicivorax</name>
    <name type="common">Nematode worm</name>
    <dbReference type="NCBI Taxonomy" id="13658"/>
    <lineage>
        <taxon>Eukaryota</taxon>
        <taxon>Metazoa</taxon>
        <taxon>Ecdysozoa</taxon>
        <taxon>Nematoda</taxon>
        <taxon>Enoplea</taxon>
        <taxon>Dorylaimia</taxon>
        <taxon>Mermithida</taxon>
        <taxon>Mermithoidea</taxon>
        <taxon>Mermithidae</taxon>
        <taxon>Romanomermis</taxon>
    </lineage>
</organism>
<dbReference type="GO" id="GO:0003723">
    <property type="term" value="F:RNA binding"/>
    <property type="evidence" value="ECO:0007669"/>
    <property type="project" value="UniProtKB-KW"/>
</dbReference>
<keyword evidence="4" id="KW-0378">Hydrolase</keyword>
<evidence type="ECO:0000256" key="1">
    <source>
        <dbReference type="ARBA" id="ARBA00022679"/>
    </source>
</evidence>
<dbReference type="InterPro" id="IPR050951">
    <property type="entry name" value="Retrovirus_Pol_polyprotein"/>
</dbReference>
<dbReference type="GO" id="GO:0004519">
    <property type="term" value="F:endonuclease activity"/>
    <property type="evidence" value="ECO:0007669"/>
    <property type="project" value="UniProtKB-KW"/>
</dbReference>
<protein>
    <submittedName>
        <fullName evidence="12">Reverse transcriptase/retrotransposon-derived protein RNase H-like domain-containing protein</fullName>
    </submittedName>
</protein>
<dbReference type="Gene3D" id="2.40.70.10">
    <property type="entry name" value="Acid Proteases"/>
    <property type="match status" value="1"/>
</dbReference>
<dbReference type="InterPro" id="IPR021109">
    <property type="entry name" value="Peptidase_aspartic_dom_sf"/>
</dbReference>